<dbReference type="RefSeq" id="WP_105329332.1">
    <property type="nucleotide sequence ID" value="NZ_PUHY01000006.1"/>
</dbReference>
<dbReference type="PROSITE" id="PS01044">
    <property type="entry name" value="SQUALEN_PHYTOEN_SYN_1"/>
    <property type="match status" value="1"/>
</dbReference>
<comment type="caution">
    <text evidence="2">The sequence shown here is derived from an EMBL/GenBank/DDBJ whole genome shotgun (WGS) entry which is preliminary data.</text>
</comment>
<evidence type="ECO:0000313" key="2">
    <source>
        <dbReference type="EMBL" id="PQO36043.1"/>
    </source>
</evidence>
<dbReference type="InterPro" id="IPR002060">
    <property type="entry name" value="Squ/phyt_synthse"/>
</dbReference>
<dbReference type="InterPro" id="IPR044843">
    <property type="entry name" value="Trans_IPPS_bact-type"/>
</dbReference>
<evidence type="ECO:0000256" key="1">
    <source>
        <dbReference type="ARBA" id="ARBA00022679"/>
    </source>
</evidence>
<gene>
    <name evidence="2" type="ORF">C5Y83_08945</name>
</gene>
<protein>
    <submittedName>
        <fullName evidence="2">Phytoene/squalene synthase family protein</fullName>
    </submittedName>
</protein>
<proteinExistence type="predicted"/>
<dbReference type="SFLD" id="SFLDG01212">
    <property type="entry name" value="Phytoene_synthase_like"/>
    <property type="match status" value="1"/>
</dbReference>
<dbReference type="SFLD" id="SFLDS00005">
    <property type="entry name" value="Isoprenoid_Synthase_Type_I"/>
    <property type="match status" value="1"/>
</dbReference>
<dbReference type="Gene3D" id="1.10.600.10">
    <property type="entry name" value="Farnesyl Diphosphate Synthase"/>
    <property type="match status" value="1"/>
</dbReference>
<dbReference type="Pfam" id="PF00494">
    <property type="entry name" value="SQS_PSY"/>
    <property type="match status" value="1"/>
</dbReference>
<dbReference type="AlphaFoldDB" id="A0A2S8FV62"/>
<dbReference type="SFLD" id="SFLDG01018">
    <property type="entry name" value="Squalene/Phytoene_Synthase_Lik"/>
    <property type="match status" value="1"/>
</dbReference>
<dbReference type="InterPro" id="IPR008949">
    <property type="entry name" value="Isoprenoid_synthase_dom_sf"/>
</dbReference>
<evidence type="ECO:0000313" key="3">
    <source>
        <dbReference type="Proteomes" id="UP000238322"/>
    </source>
</evidence>
<dbReference type="GO" id="GO:0004311">
    <property type="term" value="F:geranylgeranyl diphosphate synthase activity"/>
    <property type="evidence" value="ECO:0007669"/>
    <property type="project" value="InterPro"/>
</dbReference>
<dbReference type="InterPro" id="IPR033904">
    <property type="entry name" value="Trans_IPPS_HH"/>
</dbReference>
<dbReference type="GO" id="GO:0016117">
    <property type="term" value="P:carotenoid biosynthetic process"/>
    <property type="evidence" value="ECO:0007669"/>
    <property type="project" value="UniProtKB-ARBA"/>
</dbReference>
<dbReference type="CDD" id="cd00683">
    <property type="entry name" value="Trans_IPPS_HH"/>
    <property type="match status" value="1"/>
</dbReference>
<dbReference type="PANTHER" id="PTHR31480">
    <property type="entry name" value="BIFUNCTIONAL LYCOPENE CYCLASE/PHYTOENE SYNTHASE"/>
    <property type="match status" value="1"/>
</dbReference>
<dbReference type="InterPro" id="IPR019845">
    <property type="entry name" value="Squalene/phytoene_synthase_CS"/>
</dbReference>
<organism evidence="2 3">
    <name type="scientific">Blastopirellula marina</name>
    <dbReference type="NCBI Taxonomy" id="124"/>
    <lineage>
        <taxon>Bacteria</taxon>
        <taxon>Pseudomonadati</taxon>
        <taxon>Planctomycetota</taxon>
        <taxon>Planctomycetia</taxon>
        <taxon>Pirellulales</taxon>
        <taxon>Pirellulaceae</taxon>
        <taxon>Blastopirellula</taxon>
    </lineage>
</organism>
<dbReference type="OrthoDB" id="9787280at2"/>
<reference evidence="2 3" key="1">
    <citation type="submission" date="2018-02" db="EMBL/GenBank/DDBJ databases">
        <title>Comparative genomes isolates from brazilian mangrove.</title>
        <authorList>
            <person name="Araujo J.E."/>
            <person name="Taketani R.G."/>
            <person name="Silva M.C.P."/>
            <person name="Loureco M.V."/>
            <person name="Andreote F.D."/>
        </authorList>
    </citation>
    <scope>NUCLEOTIDE SEQUENCE [LARGE SCALE GENOMIC DNA]</scope>
    <source>
        <strain evidence="2 3">Hex-1 MGV</strain>
    </source>
</reference>
<dbReference type="SUPFAM" id="SSF48576">
    <property type="entry name" value="Terpenoid synthases"/>
    <property type="match status" value="1"/>
</dbReference>
<sequence>MTDRLTESYAECRRLSRQSGSNFLLSFWFLPPEKRQAMFALYAFFRHTDDLADAEGTDQATDLQQWREKFHAALADDYRDVRLPALVDTIRRYQIPEQYFLESIAGVESDLTRTRFAEFAQLEHYCYQVASAIGLSCLPVWGIRPDFDRDSAIAAGVAFQLTNILRDIHEDGQRGRIYLPQEDLARFNVAEASLLVGEASEGFEALIYYEIERVQRLFDRAQALRDDLYSDGRRIYDAMTQTYYDLLQQISRDPQAVLQRRIQVGSWRKVKLLASLALSQIPFRSRSPIAMEAASERP</sequence>
<dbReference type="Proteomes" id="UP000238322">
    <property type="component" value="Unassembled WGS sequence"/>
</dbReference>
<dbReference type="EMBL" id="PUHY01000006">
    <property type="protein sequence ID" value="PQO36043.1"/>
    <property type="molecule type" value="Genomic_DNA"/>
</dbReference>
<keyword evidence="1" id="KW-0808">Transferase</keyword>
<accession>A0A2S8FV62</accession>
<dbReference type="GO" id="GO:0051996">
    <property type="term" value="F:squalene synthase [NAD(P)H] activity"/>
    <property type="evidence" value="ECO:0007669"/>
    <property type="project" value="InterPro"/>
</dbReference>
<name>A0A2S8FV62_9BACT</name>